<comment type="caution">
    <text evidence="2">The sequence shown here is derived from an EMBL/GenBank/DDBJ whole genome shotgun (WGS) entry which is preliminary data.</text>
</comment>
<evidence type="ECO:0000313" key="2">
    <source>
        <dbReference type="EMBL" id="MDN3243823.1"/>
    </source>
</evidence>
<sequence length="278" mass="27954">MTTLPAAIAAAMLAKAIAVRTASIDLNSLAATLIAALSTAVFTALAAVAPRGGVVPGWDACARGRRDRTHPTSGAGLRRPGTAAPRRLAALAAALLTFFFATAAPAAPAFAQSGCAGVTVVVDFGPLAAADAAEPATGCAADPANGLDALAQAGFSVTEVASIRGMVCRIDELPESTCATAPPAKEYWSYWHAEAGDAAWSYSPVGGADSSPDAGDVEGWSFGDGSAPALAPADAAAAAEGAATEAPRDRSYTWLFAVAALAVIAGLVFWRVRRDRRA</sequence>
<proteinExistence type="predicted"/>
<dbReference type="RefSeq" id="WP_289960133.1">
    <property type="nucleotide sequence ID" value="NZ_JAUEMJ010000017.1"/>
</dbReference>
<feature type="transmembrane region" description="Helical" evidence="1">
    <location>
        <begin position="88"/>
        <end position="111"/>
    </location>
</feature>
<dbReference type="Proteomes" id="UP001171902">
    <property type="component" value="Unassembled WGS sequence"/>
</dbReference>
<dbReference type="EMBL" id="JAUEMJ010000017">
    <property type="protein sequence ID" value="MDN3243823.1"/>
    <property type="molecule type" value="Genomic_DNA"/>
</dbReference>
<keyword evidence="3" id="KW-1185">Reference proteome</keyword>
<feature type="transmembrane region" description="Helical" evidence="1">
    <location>
        <begin position="252"/>
        <end position="272"/>
    </location>
</feature>
<evidence type="ECO:0000313" key="3">
    <source>
        <dbReference type="Proteomes" id="UP001171902"/>
    </source>
</evidence>
<protein>
    <submittedName>
        <fullName evidence="2">Uncharacterized protein</fullName>
    </submittedName>
</protein>
<keyword evidence="1" id="KW-0472">Membrane</keyword>
<name>A0ABT7YYU0_9ACTN</name>
<keyword evidence="1" id="KW-0812">Transmembrane</keyword>
<gene>
    <name evidence="2" type="ORF">QWI33_29200</name>
</gene>
<keyword evidence="1" id="KW-1133">Transmembrane helix</keyword>
<reference evidence="2" key="1">
    <citation type="submission" date="2023-06" db="EMBL/GenBank/DDBJ databases">
        <title>Gycomyces niveus sp.nov., a novel actinomycete isolated from soil in Shouguang.</title>
        <authorList>
            <person name="Yang X."/>
            <person name="Zhao J."/>
        </authorList>
    </citation>
    <scope>NUCLEOTIDE SEQUENCE</scope>
    <source>
        <strain evidence="2">NEAU C2</strain>
    </source>
</reference>
<organism evidence="2 3">
    <name type="scientific">Glycomyces tritici</name>
    <dbReference type="NCBI Taxonomy" id="2665176"/>
    <lineage>
        <taxon>Bacteria</taxon>
        <taxon>Bacillati</taxon>
        <taxon>Actinomycetota</taxon>
        <taxon>Actinomycetes</taxon>
        <taxon>Glycomycetales</taxon>
        <taxon>Glycomycetaceae</taxon>
        <taxon>Glycomyces</taxon>
    </lineage>
</organism>
<evidence type="ECO:0000256" key="1">
    <source>
        <dbReference type="SAM" id="Phobius"/>
    </source>
</evidence>
<feature type="transmembrane region" description="Helical" evidence="1">
    <location>
        <begin position="28"/>
        <end position="49"/>
    </location>
</feature>
<accession>A0ABT7YYU0</accession>